<proteinExistence type="inferred from homology"/>
<dbReference type="AlphaFoldDB" id="A0AAV4GXE0"/>
<keyword evidence="6 12" id="KW-0812">Transmembrane</keyword>
<keyword evidence="11" id="KW-0325">Glycoprotein</keyword>
<dbReference type="GO" id="GO:0000139">
    <property type="term" value="C:Golgi membrane"/>
    <property type="evidence" value="ECO:0007669"/>
    <property type="project" value="UniProtKB-SubCell"/>
</dbReference>
<dbReference type="Pfam" id="PF00852">
    <property type="entry name" value="Glyco_transf_10"/>
    <property type="match status" value="1"/>
</dbReference>
<protein>
    <recommendedName>
        <fullName evidence="12">Fucosyltransferase</fullName>
        <ecNumber evidence="12">2.4.1.-</ecNumber>
    </recommendedName>
</protein>
<evidence type="ECO:0000256" key="6">
    <source>
        <dbReference type="ARBA" id="ARBA00022692"/>
    </source>
</evidence>
<evidence type="ECO:0000256" key="3">
    <source>
        <dbReference type="ARBA" id="ARBA00008919"/>
    </source>
</evidence>
<dbReference type="Pfam" id="PF17039">
    <property type="entry name" value="Glyco_tran_10_N"/>
    <property type="match status" value="1"/>
</dbReference>
<reference evidence="16 17" key="1">
    <citation type="journal article" date="2021" name="Elife">
        <title>Chloroplast acquisition without the gene transfer in kleptoplastic sea slugs, Plakobranchus ocellatus.</title>
        <authorList>
            <person name="Maeda T."/>
            <person name="Takahashi S."/>
            <person name="Yoshida T."/>
            <person name="Shimamura S."/>
            <person name="Takaki Y."/>
            <person name="Nagai Y."/>
            <person name="Toyoda A."/>
            <person name="Suzuki Y."/>
            <person name="Arimoto A."/>
            <person name="Ishii H."/>
            <person name="Satoh N."/>
            <person name="Nishiyama T."/>
            <person name="Hasebe M."/>
            <person name="Maruyama T."/>
            <person name="Minagawa J."/>
            <person name="Obokata J."/>
            <person name="Shigenobu S."/>
        </authorList>
    </citation>
    <scope>NUCLEOTIDE SEQUENCE [LARGE SCALE GENOMIC DNA]</scope>
</reference>
<organism evidence="16 17">
    <name type="scientific">Elysia marginata</name>
    <dbReference type="NCBI Taxonomy" id="1093978"/>
    <lineage>
        <taxon>Eukaryota</taxon>
        <taxon>Metazoa</taxon>
        <taxon>Spiralia</taxon>
        <taxon>Lophotrochozoa</taxon>
        <taxon>Mollusca</taxon>
        <taxon>Gastropoda</taxon>
        <taxon>Heterobranchia</taxon>
        <taxon>Euthyneura</taxon>
        <taxon>Panpulmonata</taxon>
        <taxon>Sacoglossa</taxon>
        <taxon>Placobranchoidea</taxon>
        <taxon>Plakobranchidae</taxon>
        <taxon>Elysia</taxon>
    </lineage>
</organism>
<sequence>MNPLTGTMNKSISKSESKLLVIQSDLKYAKPILAESKVSPNLTQKVYEKTPIRRMGKYSGSPGQHKYFDAVVRNWLIDSQTINKLCRQTNFTQCSPPSRRTEQQKQADRAARKTPFRVTVYRPFTPNPAPPEFSECDYNNCVYTGSEVTPESDAVYIYGIGLFENVPKPAVRLPHQVFIFSEFESPVNLFQNNYLGPYSKWRNYFNATMTYRMDSDIFKNYGRLDFQLKQKIDLPDYREIARKKTRSVVWLVSNCRTQSKRMEYVKELQKYIQVDIFGGCGEKCEVNDERCIPDLSSTYRFYLAFENSFSTDYVTEKFFKLFIDGMHIVPVVRGGVDYNREFPEKSLVNAANFKGPRELAAFLKSLETDELEYSRYLEVKDRYRAFDVENRWCPVCEYLHKLYQLPENRRHKVVDLRKELYDGHVLTPPPII</sequence>
<accession>A0AAV4GXE0</accession>
<evidence type="ECO:0000256" key="8">
    <source>
        <dbReference type="ARBA" id="ARBA00022989"/>
    </source>
</evidence>
<keyword evidence="5 12" id="KW-0808">Transferase</keyword>
<dbReference type="GO" id="GO:0032580">
    <property type="term" value="C:Golgi cisterna membrane"/>
    <property type="evidence" value="ECO:0007669"/>
    <property type="project" value="UniProtKB-SubCell"/>
</dbReference>
<dbReference type="EC" id="2.4.1.-" evidence="12"/>
<name>A0AAV4GXE0_9GAST</name>
<feature type="compositionally biased region" description="Basic and acidic residues" evidence="13">
    <location>
        <begin position="99"/>
        <end position="111"/>
    </location>
</feature>
<keyword evidence="7" id="KW-0735">Signal-anchor</keyword>
<evidence type="ECO:0000256" key="11">
    <source>
        <dbReference type="ARBA" id="ARBA00023180"/>
    </source>
</evidence>
<dbReference type="FunFam" id="3.40.50.11660:FF:000004">
    <property type="entry name" value="Glycoprotein 3-alpha-L-fucosyltransferase A"/>
    <property type="match status" value="1"/>
</dbReference>
<evidence type="ECO:0000256" key="5">
    <source>
        <dbReference type="ARBA" id="ARBA00022679"/>
    </source>
</evidence>
<keyword evidence="4 12" id="KW-0328">Glycosyltransferase</keyword>
<dbReference type="Proteomes" id="UP000762676">
    <property type="component" value="Unassembled WGS sequence"/>
</dbReference>
<evidence type="ECO:0000256" key="1">
    <source>
        <dbReference type="ARBA" id="ARBA00004323"/>
    </source>
</evidence>
<evidence type="ECO:0000256" key="2">
    <source>
        <dbReference type="ARBA" id="ARBA00004922"/>
    </source>
</evidence>
<comment type="subcellular location">
    <subcellularLocation>
        <location evidence="1">Golgi apparatus membrane</location>
        <topology evidence="1">Single-pass type II membrane protein</topology>
    </subcellularLocation>
    <subcellularLocation>
        <location evidence="12">Golgi apparatus</location>
        <location evidence="12">Golgi stack membrane</location>
        <topology evidence="12">Single-pass type II membrane protein</topology>
    </subcellularLocation>
</comment>
<dbReference type="PANTHER" id="PTHR48438">
    <property type="entry name" value="ALPHA-(1,3)-FUCOSYLTRANSFERASE C-RELATED"/>
    <property type="match status" value="1"/>
</dbReference>
<dbReference type="Gene3D" id="3.40.50.11660">
    <property type="entry name" value="Glycosyl transferase family 10, C-terminal domain"/>
    <property type="match status" value="1"/>
</dbReference>
<dbReference type="InterPro" id="IPR001503">
    <property type="entry name" value="Glyco_trans_10"/>
</dbReference>
<dbReference type="InterPro" id="IPR055270">
    <property type="entry name" value="Glyco_tran_10_C"/>
</dbReference>
<comment type="caution">
    <text evidence="16">The sequence shown here is derived from an EMBL/GenBank/DDBJ whole genome shotgun (WGS) entry which is preliminary data.</text>
</comment>
<dbReference type="SUPFAM" id="SSF53756">
    <property type="entry name" value="UDP-Glycosyltransferase/glycogen phosphorylase"/>
    <property type="match status" value="1"/>
</dbReference>
<evidence type="ECO:0000259" key="15">
    <source>
        <dbReference type="Pfam" id="PF17039"/>
    </source>
</evidence>
<evidence type="ECO:0000256" key="9">
    <source>
        <dbReference type="ARBA" id="ARBA00023034"/>
    </source>
</evidence>
<dbReference type="EMBL" id="BMAT01001667">
    <property type="protein sequence ID" value="GFR90089.1"/>
    <property type="molecule type" value="Genomic_DNA"/>
</dbReference>
<evidence type="ECO:0000313" key="16">
    <source>
        <dbReference type="EMBL" id="GFR90089.1"/>
    </source>
</evidence>
<evidence type="ECO:0000256" key="10">
    <source>
        <dbReference type="ARBA" id="ARBA00023136"/>
    </source>
</evidence>
<evidence type="ECO:0000259" key="14">
    <source>
        <dbReference type="Pfam" id="PF00852"/>
    </source>
</evidence>
<keyword evidence="10" id="KW-0472">Membrane</keyword>
<feature type="domain" description="Fucosyltransferase C-terminal" evidence="14">
    <location>
        <begin position="242"/>
        <end position="402"/>
    </location>
</feature>
<keyword evidence="17" id="KW-1185">Reference proteome</keyword>
<evidence type="ECO:0000256" key="7">
    <source>
        <dbReference type="ARBA" id="ARBA00022968"/>
    </source>
</evidence>
<feature type="region of interest" description="Disordered" evidence="13">
    <location>
        <begin position="93"/>
        <end position="112"/>
    </location>
</feature>
<keyword evidence="9 12" id="KW-0333">Golgi apparatus</keyword>
<evidence type="ECO:0000256" key="12">
    <source>
        <dbReference type="RuleBase" id="RU003832"/>
    </source>
</evidence>
<comment type="similarity">
    <text evidence="3 12">Belongs to the glycosyltransferase 10 family.</text>
</comment>
<dbReference type="GO" id="GO:0008417">
    <property type="term" value="F:fucosyltransferase activity"/>
    <property type="evidence" value="ECO:0007669"/>
    <property type="project" value="InterPro"/>
</dbReference>
<gene>
    <name evidence="16" type="ORF">ElyMa_000808900</name>
</gene>
<comment type="pathway">
    <text evidence="2">Protein modification; protein glycosylation.</text>
</comment>
<dbReference type="PANTHER" id="PTHR48438:SF1">
    <property type="entry name" value="ALPHA-(1,3)-FUCOSYLTRANSFERASE C-RELATED"/>
    <property type="match status" value="1"/>
</dbReference>
<evidence type="ECO:0000313" key="17">
    <source>
        <dbReference type="Proteomes" id="UP000762676"/>
    </source>
</evidence>
<evidence type="ECO:0000256" key="4">
    <source>
        <dbReference type="ARBA" id="ARBA00022676"/>
    </source>
</evidence>
<evidence type="ECO:0000256" key="13">
    <source>
        <dbReference type="SAM" id="MobiDB-lite"/>
    </source>
</evidence>
<dbReference type="InterPro" id="IPR031481">
    <property type="entry name" value="Glyco_tran_10_N"/>
</dbReference>
<dbReference type="InterPro" id="IPR038577">
    <property type="entry name" value="GT10-like_C_sf"/>
</dbReference>
<keyword evidence="8" id="KW-1133">Transmembrane helix</keyword>
<feature type="domain" description="Fucosyltransferase N-terminal" evidence="15">
    <location>
        <begin position="132"/>
        <end position="222"/>
    </location>
</feature>